<protein>
    <submittedName>
        <fullName evidence="2">Uncharacterized protein</fullName>
    </submittedName>
</protein>
<dbReference type="AlphaFoldDB" id="A0A2K8U904"/>
<evidence type="ECO:0000313" key="3">
    <source>
        <dbReference type="Proteomes" id="UP000232638"/>
    </source>
</evidence>
<sequence length="151" mass="17136">MKANDIRACVGARKSQVVAAIMGLFFSTAVLALTPFAYIQLTAEMMQHRAQEYERFAVLAVRFRDSPAGWRTMETDLHRQSDAEIGKLYSRYGVDEREFLSYYSANPQIVGAYLDANPDQQERLHGLQERMEKALADFEAQKAKIGPEALR</sequence>
<name>A0A2K8U904_9GAMM</name>
<dbReference type="KEGG" id="tsy:THSYN_14555"/>
<evidence type="ECO:0000256" key="1">
    <source>
        <dbReference type="SAM" id="Phobius"/>
    </source>
</evidence>
<organism evidence="2 3">
    <name type="scientific">Candidatus Thiodictyon syntrophicum</name>
    <dbReference type="NCBI Taxonomy" id="1166950"/>
    <lineage>
        <taxon>Bacteria</taxon>
        <taxon>Pseudomonadati</taxon>
        <taxon>Pseudomonadota</taxon>
        <taxon>Gammaproteobacteria</taxon>
        <taxon>Chromatiales</taxon>
        <taxon>Chromatiaceae</taxon>
        <taxon>Thiodictyon</taxon>
    </lineage>
</organism>
<keyword evidence="1" id="KW-1133">Transmembrane helix</keyword>
<dbReference type="EMBL" id="CP020370">
    <property type="protein sequence ID" value="AUB82044.1"/>
    <property type="molecule type" value="Genomic_DNA"/>
</dbReference>
<evidence type="ECO:0000313" key="2">
    <source>
        <dbReference type="EMBL" id="AUB82044.1"/>
    </source>
</evidence>
<gene>
    <name evidence="2" type="ORF">THSYN_14555</name>
</gene>
<reference evidence="2 3" key="1">
    <citation type="submission" date="2017-03" db="EMBL/GenBank/DDBJ databases">
        <title>Complete genome sequence of Candidatus 'Thiodictyon syntrophicum' sp. nov. strain Cad16T, a photolithoautotroph purple sulfur bacterium isolated from an alpine meromictic lake.</title>
        <authorList>
            <person name="Luedin S.M."/>
            <person name="Pothier J.F."/>
            <person name="Danza F."/>
            <person name="Storelli N."/>
            <person name="Wittwer M."/>
            <person name="Tonolla M."/>
        </authorList>
    </citation>
    <scope>NUCLEOTIDE SEQUENCE [LARGE SCALE GENOMIC DNA]</scope>
    <source>
        <strain evidence="2 3">Cad16T</strain>
    </source>
</reference>
<keyword evidence="1" id="KW-0812">Transmembrane</keyword>
<dbReference type="RefSeq" id="WP_100919794.1">
    <property type="nucleotide sequence ID" value="NZ_CP020370.1"/>
</dbReference>
<proteinExistence type="predicted"/>
<feature type="transmembrane region" description="Helical" evidence="1">
    <location>
        <begin position="17"/>
        <end position="39"/>
    </location>
</feature>
<accession>A0A2K8U904</accession>
<dbReference type="Proteomes" id="UP000232638">
    <property type="component" value="Chromosome"/>
</dbReference>
<keyword evidence="1" id="KW-0472">Membrane</keyword>
<keyword evidence="3" id="KW-1185">Reference proteome</keyword>